<proteinExistence type="predicted"/>
<keyword evidence="11" id="KW-0812">Transmembrane</keyword>
<comment type="catalytic activity">
    <reaction evidence="1">
        <text>ATP + protein L-histidine = ADP + protein N-phospho-L-histidine.</text>
        <dbReference type="EC" id="2.7.13.3"/>
    </reaction>
</comment>
<evidence type="ECO:0000256" key="4">
    <source>
        <dbReference type="ARBA" id="ARBA00022553"/>
    </source>
</evidence>
<keyword evidence="8" id="KW-0067">ATP-binding</keyword>
<evidence type="ECO:0000256" key="11">
    <source>
        <dbReference type="SAM" id="Phobius"/>
    </source>
</evidence>
<dbReference type="Gene3D" id="1.10.287.130">
    <property type="match status" value="1"/>
</dbReference>
<dbReference type="GO" id="GO:0005524">
    <property type="term" value="F:ATP binding"/>
    <property type="evidence" value="ECO:0007669"/>
    <property type="project" value="UniProtKB-KW"/>
</dbReference>
<comment type="caution">
    <text evidence="13">The sequence shown here is derived from an EMBL/GenBank/DDBJ whole genome shotgun (WGS) entry which is preliminary data.</text>
</comment>
<dbReference type="InterPro" id="IPR050351">
    <property type="entry name" value="BphY/WalK/GraS-like"/>
</dbReference>
<reference evidence="13 14" key="1">
    <citation type="submission" date="2018-10" db="EMBL/GenBank/DDBJ databases">
        <title>Phylogenomics of Brevibacillus.</title>
        <authorList>
            <person name="Dunlap C."/>
        </authorList>
    </citation>
    <scope>NUCLEOTIDE SEQUENCE [LARGE SCALE GENOMIC DNA]</scope>
    <source>
        <strain evidence="13 14">JCM 15774</strain>
    </source>
</reference>
<dbReference type="InterPro" id="IPR036890">
    <property type="entry name" value="HATPase_C_sf"/>
</dbReference>
<sequence>MSENKIITRQKMTFVIYNFIAFTLIFSIFGLIIFSQMKLTLYSKTDVDLFSFKRNIEQNGLPPLQKRTYGLPDERQRVPLPFMPNPRITILTWNQHGELINTEGNIGYYGDIFSDLALVPSDPPTTIVIDGQYHFRSLTLPDPNPQDEIATVQLLVNVDGEQNVIHNFQTILIICSVLFILLSLAASFILSRQTMKPIIRSWNKQVEFVENASHELRTPLTIIQNKVELLLTTPFEKIMDKFESIALILSETRRLSKLTTDLLTLARADSSETQLVMQSVELDPFVREVCEPYIELAQSQSKHLWVEAQSGTTIQADKSRLHQLLVILLDNAIKYTGKNDSILVKVSSDDHFVCCEISDTGIGISEEGLQQIFDRFYREDKARSREKGGAGLGLSIAQWIVNSHHGTIKALHNQPKGTIIRIKLPK</sequence>
<dbReference type="GO" id="GO:0005886">
    <property type="term" value="C:plasma membrane"/>
    <property type="evidence" value="ECO:0007669"/>
    <property type="project" value="UniProtKB-SubCell"/>
</dbReference>
<name>A0A3M8CXF9_9BACL</name>
<evidence type="ECO:0000259" key="12">
    <source>
        <dbReference type="PROSITE" id="PS50109"/>
    </source>
</evidence>
<dbReference type="EC" id="2.7.13.3" evidence="3"/>
<evidence type="ECO:0000256" key="6">
    <source>
        <dbReference type="ARBA" id="ARBA00022741"/>
    </source>
</evidence>
<keyword evidence="11" id="KW-1133">Transmembrane helix</keyword>
<evidence type="ECO:0000256" key="10">
    <source>
        <dbReference type="ARBA" id="ARBA00023136"/>
    </source>
</evidence>
<dbReference type="SUPFAM" id="SSF55874">
    <property type="entry name" value="ATPase domain of HSP90 chaperone/DNA topoisomerase II/histidine kinase"/>
    <property type="match status" value="1"/>
</dbReference>
<evidence type="ECO:0000313" key="13">
    <source>
        <dbReference type="EMBL" id="RNB80001.1"/>
    </source>
</evidence>
<feature type="domain" description="Histidine kinase" evidence="12">
    <location>
        <begin position="211"/>
        <end position="426"/>
    </location>
</feature>
<dbReference type="SUPFAM" id="SSF47384">
    <property type="entry name" value="Homodimeric domain of signal transducing histidine kinase"/>
    <property type="match status" value="1"/>
</dbReference>
<keyword evidence="14" id="KW-1185">Reference proteome</keyword>
<feature type="transmembrane region" description="Helical" evidence="11">
    <location>
        <begin position="12"/>
        <end position="34"/>
    </location>
</feature>
<dbReference type="InterPro" id="IPR003661">
    <property type="entry name" value="HisK_dim/P_dom"/>
</dbReference>
<keyword evidence="10 11" id="KW-0472">Membrane</keyword>
<dbReference type="Gene3D" id="3.30.565.10">
    <property type="entry name" value="Histidine kinase-like ATPase, C-terminal domain"/>
    <property type="match status" value="1"/>
</dbReference>
<gene>
    <name evidence="13" type="ORF">EDM59_26065</name>
</gene>
<keyword evidence="4" id="KW-0597">Phosphoprotein</keyword>
<dbReference type="PROSITE" id="PS50109">
    <property type="entry name" value="HIS_KIN"/>
    <property type="match status" value="1"/>
</dbReference>
<dbReference type="GO" id="GO:0000155">
    <property type="term" value="F:phosphorelay sensor kinase activity"/>
    <property type="evidence" value="ECO:0007669"/>
    <property type="project" value="InterPro"/>
</dbReference>
<evidence type="ECO:0000256" key="3">
    <source>
        <dbReference type="ARBA" id="ARBA00012438"/>
    </source>
</evidence>
<evidence type="ECO:0000256" key="1">
    <source>
        <dbReference type="ARBA" id="ARBA00000085"/>
    </source>
</evidence>
<dbReference type="FunFam" id="1.10.287.130:FF:000001">
    <property type="entry name" value="Two-component sensor histidine kinase"/>
    <property type="match status" value="1"/>
</dbReference>
<dbReference type="CDD" id="cd00082">
    <property type="entry name" value="HisKA"/>
    <property type="match status" value="1"/>
</dbReference>
<dbReference type="Pfam" id="PF00512">
    <property type="entry name" value="HisKA"/>
    <property type="match status" value="1"/>
</dbReference>
<dbReference type="SMART" id="SM00388">
    <property type="entry name" value="HisKA"/>
    <property type="match status" value="1"/>
</dbReference>
<protein>
    <recommendedName>
        <fullName evidence="3">histidine kinase</fullName>
        <ecNumber evidence="3">2.7.13.3</ecNumber>
    </recommendedName>
</protein>
<evidence type="ECO:0000256" key="7">
    <source>
        <dbReference type="ARBA" id="ARBA00022777"/>
    </source>
</evidence>
<dbReference type="GO" id="GO:0016036">
    <property type="term" value="P:cellular response to phosphate starvation"/>
    <property type="evidence" value="ECO:0007669"/>
    <property type="project" value="TreeGrafter"/>
</dbReference>
<dbReference type="InterPro" id="IPR003594">
    <property type="entry name" value="HATPase_dom"/>
</dbReference>
<dbReference type="PANTHER" id="PTHR45453">
    <property type="entry name" value="PHOSPHATE REGULON SENSOR PROTEIN PHOR"/>
    <property type="match status" value="1"/>
</dbReference>
<evidence type="ECO:0000256" key="2">
    <source>
        <dbReference type="ARBA" id="ARBA00004651"/>
    </source>
</evidence>
<keyword evidence="7 13" id="KW-0418">Kinase</keyword>
<organism evidence="13 14">
    <name type="scientific">Brevibacillus nitrificans</name>
    <dbReference type="NCBI Taxonomy" id="651560"/>
    <lineage>
        <taxon>Bacteria</taxon>
        <taxon>Bacillati</taxon>
        <taxon>Bacillota</taxon>
        <taxon>Bacilli</taxon>
        <taxon>Bacillales</taxon>
        <taxon>Paenibacillaceae</taxon>
        <taxon>Brevibacillus</taxon>
    </lineage>
</organism>
<dbReference type="PANTHER" id="PTHR45453:SF1">
    <property type="entry name" value="PHOSPHATE REGULON SENSOR PROTEIN PHOR"/>
    <property type="match status" value="1"/>
</dbReference>
<dbReference type="Pfam" id="PF02518">
    <property type="entry name" value="HATPase_c"/>
    <property type="match status" value="1"/>
</dbReference>
<keyword evidence="6" id="KW-0547">Nucleotide-binding</keyword>
<dbReference type="InterPro" id="IPR005467">
    <property type="entry name" value="His_kinase_dom"/>
</dbReference>
<dbReference type="Proteomes" id="UP000269573">
    <property type="component" value="Unassembled WGS sequence"/>
</dbReference>
<evidence type="ECO:0000256" key="5">
    <source>
        <dbReference type="ARBA" id="ARBA00022679"/>
    </source>
</evidence>
<evidence type="ECO:0000256" key="9">
    <source>
        <dbReference type="ARBA" id="ARBA00023012"/>
    </source>
</evidence>
<dbReference type="RefSeq" id="WP_122926445.1">
    <property type="nucleotide sequence ID" value="NZ_RHHU01000018.1"/>
</dbReference>
<dbReference type="GO" id="GO:0004721">
    <property type="term" value="F:phosphoprotein phosphatase activity"/>
    <property type="evidence" value="ECO:0007669"/>
    <property type="project" value="TreeGrafter"/>
</dbReference>
<dbReference type="AlphaFoldDB" id="A0A3M8CXF9"/>
<dbReference type="SMART" id="SM00387">
    <property type="entry name" value="HATPase_c"/>
    <property type="match status" value="1"/>
</dbReference>
<keyword evidence="5" id="KW-0808">Transferase</keyword>
<keyword evidence="9" id="KW-0902">Two-component regulatory system</keyword>
<dbReference type="PRINTS" id="PR00344">
    <property type="entry name" value="BCTRLSENSOR"/>
</dbReference>
<dbReference type="FunFam" id="3.30.565.10:FF:000006">
    <property type="entry name" value="Sensor histidine kinase WalK"/>
    <property type="match status" value="1"/>
</dbReference>
<dbReference type="InterPro" id="IPR036097">
    <property type="entry name" value="HisK_dim/P_sf"/>
</dbReference>
<dbReference type="InterPro" id="IPR004358">
    <property type="entry name" value="Sig_transdc_His_kin-like_C"/>
</dbReference>
<evidence type="ECO:0000256" key="8">
    <source>
        <dbReference type="ARBA" id="ARBA00022840"/>
    </source>
</evidence>
<feature type="transmembrane region" description="Helical" evidence="11">
    <location>
        <begin position="168"/>
        <end position="190"/>
    </location>
</feature>
<accession>A0A3M8CXF9</accession>
<evidence type="ECO:0000313" key="14">
    <source>
        <dbReference type="Proteomes" id="UP000269573"/>
    </source>
</evidence>
<dbReference type="EMBL" id="RHHU01000018">
    <property type="protein sequence ID" value="RNB80001.1"/>
    <property type="molecule type" value="Genomic_DNA"/>
</dbReference>
<comment type="subcellular location">
    <subcellularLocation>
        <location evidence="2">Cell membrane</location>
        <topology evidence="2">Multi-pass membrane protein</topology>
    </subcellularLocation>
</comment>